<name>A0A816Y847_BRANA</name>
<reference evidence="2" key="1">
    <citation type="submission" date="2021-01" db="EMBL/GenBank/DDBJ databases">
        <authorList>
            <consortium name="Genoscope - CEA"/>
            <person name="William W."/>
        </authorList>
    </citation>
    <scope>NUCLEOTIDE SEQUENCE</scope>
</reference>
<dbReference type="SMR" id="A0A816Y847"/>
<gene>
    <name evidence="2" type="ORF">DARMORV10_A01P36350.1</name>
</gene>
<organism evidence="2">
    <name type="scientific">Brassica napus</name>
    <name type="common">Rape</name>
    <dbReference type="NCBI Taxonomy" id="3708"/>
    <lineage>
        <taxon>Eukaryota</taxon>
        <taxon>Viridiplantae</taxon>
        <taxon>Streptophyta</taxon>
        <taxon>Embryophyta</taxon>
        <taxon>Tracheophyta</taxon>
        <taxon>Spermatophyta</taxon>
        <taxon>Magnoliopsida</taxon>
        <taxon>eudicotyledons</taxon>
        <taxon>Gunneridae</taxon>
        <taxon>Pentapetalae</taxon>
        <taxon>rosids</taxon>
        <taxon>malvids</taxon>
        <taxon>Brassicales</taxon>
        <taxon>Brassicaceae</taxon>
        <taxon>Brassiceae</taxon>
        <taxon>Brassica</taxon>
    </lineage>
</organism>
<feature type="compositionally biased region" description="Basic and acidic residues" evidence="1">
    <location>
        <begin position="51"/>
        <end position="72"/>
    </location>
</feature>
<evidence type="ECO:0000256" key="1">
    <source>
        <dbReference type="SAM" id="MobiDB-lite"/>
    </source>
</evidence>
<dbReference type="Proteomes" id="UP001295469">
    <property type="component" value="Chromosome A01"/>
</dbReference>
<sequence length="72" mass="8378">MLQPQAPEVMEEEMSFSEPMIQPSRETNGDLKGKQSEGVSEEQNHPSKSPRSSDKTITEQQERRRRFQETQE</sequence>
<protein>
    <submittedName>
        <fullName evidence="2">(rape) hypothetical protein</fullName>
    </submittedName>
</protein>
<evidence type="ECO:0000313" key="2">
    <source>
        <dbReference type="EMBL" id="CAF2154306.1"/>
    </source>
</evidence>
<feature type="region of interest" description="Disordered" evidence="1">
    <location>
        <begin position="1"/>
        <end position="72"/>
    </location>
</feature>
<accession>A0A816Y847</accession>
<dbReference type="AlphaFoldDB" id="A0A816Y847"/>
<dbReference type="EMBL" id="HG994355">
    <property type="protein sequence ID" value="CAF2154306.1"/>
    <property type="molecule type" value="Genomic_DNA"/>
</dbReference>
<proteinExistence type="predicted"/>